<keyword evidence="3" id="KW-1185">Reference proteome</keyword>
<feature type="compositionally biased region" description="Low complexity" evidence="1">
    <location>
        <begin position="302"/>
        <end position="314"/>
    </location>
</feature>
<reference evidence="4" key="1">
    <citation type="submission" date="2022-11" db="UniProtKB">
        <authorList>
            <consortium name="WormBaseParasite"/>
        </authorList>
    </citation>
    <scope>IDENTIFICATION</scope>
</reference>
<organism evidence="3 4">
    <name type="scientific">Panagrolaimus davidi</name>
    <dbReference type="NCBI Taxonomy" id="227884"/>
    <lineage>
        <taxon>Eukaryota</taxon>
        <taxon>Metazoa</taxon>
        <taxon>Ecdysozoa</taxon>
        <taxon>Nematoda</taxon>
        <taxon>Chromadorea</taxon>
        <taxon>Rhabditida</taxon>
        <taxon>Tylenchina</taxon>
        <taxon>Panagrolaimomorpha</taxon>
        <taxon>Panagrolaimoidea</taxon>
        <taxon>Panagrolaimidae</taxon>
        <taxon>Panagrolaimus</taxon>
    </lineage>
</organism>
<evidence type="ECO:0000256" key="2">
    <source>
        <dbReference type="SAM" id="SignalP"/>
    </source>
</evidence>
<name>A0A914R4Z1_9BILA</name>
<protein>
    <submittedName>
        <fullName evidence="4">Uncharacterized protein</fullName>
    </submittedName>
</protein>
<evidence type="ECO:0000256" key="1">
    <source>
        <dbReference type="SAM" id="MobiDB-lite"/>
    </source>
</evidence>
<feature type="signal peptide" evidence="2">
    <location>
        <begin position="1"/>
        <end position="23"/>
    </location>
</feature>
<evidence type="ECO:0000313" key="4">
    <source>
        <dbReference type="WBParaSite" id="PDA_v2.g9702.t1"/>
    </source>
</evidence>
<accession>A0A914R4Z1</accession>
<sequence length="331" mass="36590">MKFGRSIPLLLFFGLLLPTFINSASKECDVGGKCFWYGQTTSDDIPVNDKKVCDDGICYVFKCMRADGKIMYGSGCYEDFFNTCGFIQSSIMENAKGNSEFQWKDENVIAVSCGDEKPWLVPDPNAYAKTKYMEATKKDKKWGSQHNKTKDESIQCDYESKALPPFKPQVQCAKGGYCLTGLIETPAAVYSNVTCDACATFICNVNGKLMVGSGCLNDFERICTNIPAAEMQKIKAGKNFYNYIDENNIVSSCAFGDNCQNVLAEAFYATVKEKANKIITSIPASEGEICPYDPQPPKPSEPNENGSKENGSNGDKLSGMFPLGFILFYLW</sequence>
<dbReference type="Proteomes" id="UP000887578">
    <property type="component" value="Unplaced"/>
</dbReference>
<evidence type="ECO:0000313" key="3">
    <source>
        <dbReference type="Proteomes" id="UP000887578"/>
    </source>
</evidence>
<dbReference type="AlphaFoldDB" id="A0A914R4Z1"/>
<proteinExistence type="predicted"/>
<keyword evidence="2" id="KW-0732">Signal</keyword>
<feature type="region of interest" description="Disordered" evidence="1">
    <location>
        <begin position="287"/>
        <end position="315"/>
    </location>
</feature>
<dbReference type="WBParaSite" id="PDA_v2.g9702.t1">
    <property type="protein sequence ID" value="PDA_v2.g9702.t1"/>
    <property type="gene ID" value="PDA_v2.g9702"/>
</dbReference>
<feature type="chain" id="PRO_5037012104" evidence="2">
    <location>
        <begin position="24"/>
        <end position="331"/>
    </location>
</feature>